<reference evidence="2" key="3">
    <citation type="submission" date="2022-06" db="UniProtKB">
        <authorList>
            <consortium name="EnsemblPlants"/>
        </authorList>
    </citation>
    <scope>IDENTIFICATION</scope>
</reference>
<dbReference type="PANTHER" id="PTHR23272:SF104">
    <property type="entry name" value="HAT FAMILY DIMERISATION DOMAIN CONTAINING PROTEIN, EXPRESSED"/>
    <property type="match status" value="1"/>
</dbReference>
<dbReference type="InterPro" id="IPR008906">
    <property type="entry name" value="HATC_C_dom"/>
</dbReference>
<dbReference type="GO" id="GO:0046983">
    <property type="term" value="F:protein dimerization activity"/>
    <property type="evidence" value="ECO:0007669"/>
    <property type="project" value="InterPro"/>
</dbReference>
<feature type="domain" description="HAT C-terminal dimerisation" evidence="1">
    <location>
        <begin position="95"/>
        <end position="178"/>
    </location>
</feature>
<reference evidence="3" key="1">
    <citation type="journal article" date="2013" name="Nature">
        <title>Draft genome of the wheat A-genome progenitor Triticum urartu.</title>
        <authorList>
            <person name="Ling H.Q."/>
            <person name="Zhao S."/>
            <person name="Liu D."/>
            <person name="Wang J."/>
            <person name="Sun H."/>
            <person name="Zhang C."/>
            <person name="Fan H."/>
            <person name="Li D."/>
            <person name="Dong L."/>
            <person name="Tao Y."/>
            <person name="Gao C."/>
            <person name="Wu H."/>
            <person name="Li Y."/>
            <person name="Cui Y."/>
            <person name="Guo X."/>
            <person name="Zheng S."/>
            <person name="Wang B."/>
            <person name="Yu K."/>
            <person name="Liang Q."/>
            <person name="Yang W."/>
            <person name="Lou X."/>
            <person name="Chen J."/>
            <person name="Feng M."/>
            <person name="Jian J."/>
            <person name="Zhang X."/>
            <person name="Luo G."/>
            <person name="Jiang Y."/>
            <person name="Liu J."/>
            <person name="Wang Z."/>
            <person name="Sha Y."/>
            <person name="Zhang B."/>
            <person name="Wu H."/>
            <person name="Tang D."/>
            <person name="Shen Q."/>
            <person name="Xue P."/>
            <person name="Zou S."/>
            <person name="Wang X."/>
            <person name="Liu X."/>
            <person name="Wang F."/>
            <person name="Yang Y."/>
            <person name="An X."/>
            <person name="Dong Z."/>
            <person name="Zhang K."/>
            <person name="Zhang X."/>
            <person name="Luo M.C."/>
            <person name="Dvorak J."/>
            <person name="Tong Y."/>
            <person name="Wang J."/>
            <person name="Yang H."/>
            <person name="Li Z."/>
            <person name="Wang D."/>
            <person name="Zhang A."/>
            <person name="Wang J."/>
        </authorList>
    </citation>
    <scope>NUCLEOTIDE SEQUENCE</scope>
    <source>
        <strain evidence="3">cv. G1812</strain>
    </source>
</reference>
<reference evidence="2" key="2">
    <citation type="submission" date="2018-03" db="EMBL/GenBank/DDBJ databases">
        <title>The Triticum urartu genome reveals the dynamic nature of wheat genome evolution.</title>
        <authorList>
            <person name="Ling H."/>
            <person name="Ma B."/>
            <person name="Shi X."/>
            <person name="Liu H."/>
            <person name="Dong L."/>
            <person name="Sun H."/>
            <person name="Cao Y."/>
            <person name="Gao Q."/>
            <person name="Zheng S."/>
            <person name="Li Y."/>
            <person name="Yu Y."/>
            <person name="Du H."/>
            <person name="Qi M."/>
            <person name="Li Y."/>
            <person name="Yu H."/>
            <person name="Cui Y."/>
            <person name="Wang N."/>
            <person name="Chen C."/>
            <person name="Wu H."/>
            <person name="Zhao Y."/>
            <person name="Zhang J."/>
            <person name="Li Y."/>
            <person name="Zhou W."/>
            <person name="Zhang B."/>
            <person name="Hu W."/>
            <person name="Eijk M."/>
            <person name="Tang J."/>
            <person name="Witsenboer H."/>
            <person name="Zhao S."/>
            <person name="Li Z."/>
            <person name="Zhang A."/>
            <person name="Wang D."/>
            <person name="Liang C."/>
        </authorList>
    </citation>
    <scope>NUCLEOTIDE SEQUENCE [LARGE SCALE GENOMIC DNA]</scope>
    <source>
        <strain evidence="2">cv. G1812</strain>
    </source>
</reference>
<name>A0A8R7PTS4_TRIUA</name>
<dbReference type="PANTHER" id="PTHR23272">
    <property type="entry name" value="BED FINGER-RELATED"/>
    <property type="match status" value="1"/>
</dbReference>
<dbReference type="InterPro" id="IPR012337">
    <property type="entry name" value="RNaseH-like_sf"/>
</dbReference>
<proteinExistence type="predicted"/>
<evidence type="ECO:0000259" key="1">
    <source>
        <dbReference type="Pfam" id="PF05699"/>
    </source>
</evidence>
<dbReference type="AlphaFoldDB" id="A0A8R7PTS4"/>
<dbReference type="Proteomes" id="UP000015106">
    <property type="component" value="Chromosome 3"/>
</dbReference>
<evidence type="ECO:0000313" key="2">
    <source>
        <dbReference type="EnsemblPlants" id="TuG1812G0300002869.01.T01"/>
    </source>
</evidence>
<dbReference type="EnsemblPlants" id="TuG1812G0300002869.01.T01">
    <property type="protein sequence ID" value="TuG1812G0300002869.01.T01"/>
    <property type="gene ID" value="TuG1812G0300002869.01"/>
</dbReference>
<evidence type="ECO:0000313" key="3">
    <source>
        <dbReference type="Proteomes" id="UP000015106"/>
    </source>
</evidence>
<accession>A0A8R7PTS4</accession>
<dbReference type="Pfam" id="PF05699">
    <property type="entry name" value="Dimer_Tnp_hAT"/>
    <property type="match status" value="1"/>
</dbReference>
<sequence>MGMATLLDPRYKNEMLLVCFAMLHGISPSSPECEDHVNGIIAKICTLLEEYNLESDDDHGQPSSSFSSLEAPALMSLFNARVAQKRPASFSMKSELDRYLEDELVPLSKDKFSVLDWWKVSGTRYPTLRLLACDVFATPVSTVASESAFSTSGRVLSDHHSRPTPEILETLMCSQDWIRNKCKVADNEEGQSFRVVFKTFKRECRTWHSELACFEDCLLEAWRRERCHDDDHFKLICELQNHFRTYVLENLVSFVLVMCEP</sequence>
<protein>
    <recommendedName>
        <fullName evidence="1">HAT C-terminal dimerisation domain-containing protein</fullName>
    </recommendedName>
</protein>
<dbReference type="SUPFAM" id="SSF53098">
    <property type="entry name" value="Ribonuclease H-like"/>
    <property type="match status" value="1"/>
</dbReference>
<dbReference type="Gramene" id="TuG1812G0300002869.01.T01">
    <property type="protein sequence ID" value="TuG1812G0300002869.01.T01"/>
    <property type="gene ID" value="TuG1812G0300002869.01"/>
</dbReference>
<keyword evidence="3" id="KW-1185">Reference proteome</keyword>
<organism evidence="2 3">
    <name type="scientific">Triticum urartu</name>
    <name type="common">Red wild einkorn</name>
    <name type="synonym">Crithodium urartu</name>
    <dbReference type="NCBI Taxonomy" id="4572"/>
    <lineage>
        <taxon>Eukaryota</taxon>
        <taxon>Viridiplantae</taxon>
        <taxon>Streptophyta</taxon>
        <taxon>Embryophyta</taxon>
        <taxon>Tracheophyta</taxon>
        <taxon>Spermatophyta</taxon>
        <taxon>Magnoliopsida</taxon>
        <taxon>Liliopsida</taxon>
        <taxon>Poales</taxon>
        <taxon>Poaceae</taxon>
        <taxon>BOP clade</taxon>
        <taxon>Pooideae</taxon>
        <taxon>Triticodae</taxon>
        <taxon>Triticeae</taxon>
        <taxon>Triticinae</taxon>
        <taxon>Triticum</taxon>
    </lineage>
</organism>